<dbReference type="CDD" id="cd00093">
    <property type="entry name" value="HTH_XRE"/>
    <property type="match status" value="1"/>
</dbReference>
<proteinExistence type="predicted"/>
<protein>
    <submittedName>
        <fullName evidence="2">Helix-turn-helix transcriptional regulator</fullName>
    </submittedName>
</protein>
<dbReference type="Gene3D" id="1.10.260.40">
    <property type="entry name" value="lambda repressor-like DNA-binding domains"/>
    <property type="match status" value="1"/>
</dbReference>
<accession>A0ABP7AU89</accession>
<comment type="caution">
    <text evidence="2">The sequence shown here is derived from an EMBL/GenBank/DDBJ whole genome shotgun (WGS) entry which is preliminary data.</text>
</comment>
<feature type="domain" description="DUF5753" evidence="1">
    <location>
        <begin position="100"/>
        <end position="268"/>
    </location>
</feature>
<dbReference type="Pfam" id="PF19054">
    <property type="entry name" value="DUF5753"/>
    <property type="match status" value="1"/>
</dbReference>
<keyword evidence="3" id="KW-1185">Reference proteome</keyword>
<gene>
    <name evidence="2" type="ORF">GCM10022223_69920</name>
</gene>
<reference evidence="3" key="1">
    <citation type="journal article" date="2019" name="Int. J. Syst. Evol. Microbiol.">
        <title>The Global Catalogue of Microorganisms (GCM) 10K type strain sequencing project: providing services to taxonomists for standard genome sequencing and annotation.</title>
        <authorList>
            <consortium name="The Broad Institute Genomics Platform"/>
            <consortium name="The Broad Institute Genome Sequencing Center for Infectious Disease"/>
            <person name="Wu L."/>
            <person name="Ma J."/>
        </authorList>
    </citation>
    <scope>NUCLEOTIDE SEQUENCE [LARGE SCALE GENOMIC DNA]</scope>
    <source>
        <strain evidence="3">JCM 16902</strain>
    </source>
</reference>
<dbReference type="InterPro" id="IPR010982">
    <property type="entry name" value="Lambda_DNA-bd_dom_sf"/>
</dbReference>
<evidence type="ECO:0000313" key="2">
    <source>
        <dbReference type="EMBL" id="GAA3640712.1"/>
    </source>
</evidence>
<dbReference type="EMBL" id="BAAAZO010000014">
    <property type="protein sequence ID" value="GAA3640712.1"/>
    <property type="molecule type" value="Genomic_DNA"/>
</dbReference>
<evidence type="ECO:0000313" key="3">
    <source>
        <dbReference type="Proteomes" id="UP001501074"/>
    </source>
</evidence>
<organism evidence="2 3">
    <name type="scientific">Kineosporia mesophila</name>
    <dbReference type="NCBI Taxonomy" id="566012"/>
    <lineage>
        <taxon>Bacteria</taxon>
        <taxon>Bacillati</taxon>
        <taxon>Actinomycetota</taxon>
        <taxon>Actinomycetes</taxon>
        <taxon>Kineosporiales</taxon>
        <taxon>Kineosporiaceae</taxon>
        <taxon>Kineosporia</taxon>
    </lineage>
</organism>
<dbReference type="Proteomes" id="UP001501074">
    <property type="component" value="Unassembled WGS sequence"/>
</dbReference>
<name>A0ABP7AU89_9ACTN</name>
<dbReference type="Pfam" id="PF13560">
    <property type="entry name" value="HTH_31"/>
    <property type="match status" value="1"/>
</dbReference>
<sequence>MMTERRSASTVRRSLGRQLRQLRESAGKSLADAQAAHLGSVRNLQRIEAGQARPKHTFVRSACQVYGAGQATTDRLLAMTDQADTDTWWEAYGTVQHWFTLLLDLEGVADRIYLYSGSLVPGLLQTSAYAKAWFQMNPGYVTDKAYAEREVAVRARRQDVVFDRDVAVTAIIDESALQRIVGSKEIMAEQVAHLRELAARPGTQVHVLPLEAGAHAGGKGEFIVLEFDSDEEPDVAYVETYLSGQYSSKPKVMEELRWRYASLKAMTVPLEEYLGP</sequence>
<dbReference type="InterPro" id="IPR043917">
    <property type="entry name" value="DUF5753"/>
</dbReference>
<evidence type="ECO:0000259" key="1">
    <source>
        <dbReference type="Pfam" id="PF19054"/>
    </source>
</evidence>
<dbReference type="SUPFAM" id="SSF47413">
    <property type="entry name" value="lambda repressor-like DNA-binding domains"/>
    <property type="match status" value="1"/>
</dbReference>
<dbReference type="InterPro" id="IPR001387">
    <property type="entry name" value="Cro/C1-type_HTH"/>
</dbReference>